<dbReference type="RefSeq" id="WP_142450925.1">
    <property type="nucleotide sequence ID" value="NZ_FXTA01000003.1"/>
</dbReference>
<keyword evidence="5" id="KW-1185">Reference proteome</keyword>
<accession>A0A521DG17</accession>
<feature type="transmembrane region" description="Helical" evidence="1">
    <location>
        <begin position="161"/>
        <end position="181"/>
    </location>
</feature>
<name>A0A521DG17_9FLAO</name>
<dbReference type="Proteomes" id="UP000468990">
    <property type="component" value="Unassembled WGS sequence"/>
</dbReference>
<dbReference type="OrthoDB" id="123418at2"/>
<feature type="transmembrane region" description="Helical" evidence="1">
    <location>
        <begin position="12"/>
        <end position="34"/>
    </location>
</feature>
<organism evidence="3 4">
    <name type="scientific">Flavobacterium resistens</name>
    <dbReference type="NCBI Taxonomy" id="443612"/>
    <lineage>
        <taxon>Bacteria</taxon>
        <taxon>Pseudomonadati</taxon>
        <taxon>Bacteroidota</taxon>
        <taxon>Flavobacteriia</taxon>
        <taxon>Flavobacteriales</taxon>
        <taxon>Flavobacteriaceae</taxon>
        <taxon>Flavobacterium</taxon>
    </lineage>
</organism>
<keyword evidence="1" id="KW-1133">Transmembrane helix</keyword>
<protein>
    <submittedName>
        <fullName evidence="3">Uncharacterized protein</fullName>
    </submittedName>
</protein>
<reference evidence="3 4" key="1">
    <citation type="submission" date="2017-05" db="EMBL/GenBank/DDBJ databases">
        <authorList>
            <person name="Varghese N."/>
            <person name="Submissions S."/>
        </authorList>
    </citation>
    <scope>NUCLEOTIDE SEQUENCE [LARGE SCALE GENOMIC DNA]</scope>
    <source>
        <strain evidence="3 4">DSM 19382</strain>
    </source>
</reference>
<gene>
    <name evidence="2" type="ORF">GJU42_12015</name>
    <name evidence="3" type="ORF">SAMN06265349_103233</name>
</gene>
<feature type="transmembrane region" description="Helical" evidence="1">
    <location>
        <begin position="135"/>
        <end position="155"/>
    </location>
</feature>
<evidence type="ECO:0000256" key="1">
    <source>
        <dbReference type="SAM" id="Phobius"/>
    </source>
</evidence>
<dbReference type="Proteomes" id="UP000317289">
    <property type="component" value="Unassembled WGS sequence"/>
</dbReference>
<feature type="transmembrane region" description="Helical" evidence="1">
    <location>
        <begin position="110"/>
        <end position="128"/>
    </location>
</feature>
<dbReference type="EMBL" id="FXTA01000003">
    <property type="protein sequence ID" value="SMO70667.1"/>
    <property type="molecule type" value="Genomic_DNA"/>
</dbReference>
<dbReference type="AlphaFoldDB" id="A0A521DG17"/>
<evidence type="ECO:0000313" key="5">
    <source>
        <dbReference type="Proteomes" id="UP000468990"/>
    </source>
</evidence>
<sequence length="196" mass="22625">MKTLTKKDIEKPIGGLFFMIINTSIWAFIAEYYLENKDSRLAGIFLGLIIMSFLFFYLKFTKAQKNLPESTIEKTEEEKKNEKWFLIIFGLEGIGILLAKNILMNINHDELFICFFVLIVGLHFFPLAKIFKRTFDLYIGTWTSLFAILGMFLITQKITPVNIANVIVSLGCAFATISYGFRMILEGRRLLFSETK</sequence>
<evidence type="ECO:0000313" key="4">
    <source>
        <dbReference type="Proteomes" id="UP000317289"/>
    </source>
</evidence>
<feature type="transmembrane region" description="Helical" evidence="1">
    <location>
        <begin position="40"/>
        <end position="58"/>
    </location>
</feature>
<evidence type="ECO:0000313" key="2">
    <source>
        <dbReference type="EMBL" id="MRX68691.1"/>
    </source>
</evidence>
<dbReference type="EMBL" id="WKKG01000006">
    <property type="protein sequence ID" value="MRX68691.1"/>
    <property type="molecule type" value="Genomic_DNA"/>
</dbReference>
<reference evidence="2 5" key="2">
    <citation type="submission" date="2019-11" db="EMBL/GenBank/DDBJ databases">
        <title>Flavobacterium resistens genome.</title>
        <authorList>
            <person name="Wilson V.M."/>
            <person name="Newman J.D."/>
        </authorList>
    </citation>
    <scope>NUCLEOTIDE SEQUENCE [LARGE SCALE GENOMIC DNA]</scope>
    <source>
        <strain evidence="2 5">DSM 19382</strain>
    </source>
</reference>
<feature type="transmembrane region" description="Helical" evidence="1">
    <location>
        <begin position="84"/>
        <end position="104"/>
    </location>
</feature>
<evidence type="ECO:0000313" key="3">
    <source>
        <dbReference type="EMBL" id="SMO70667.1"/>
    </source>
</evidence>
<keyword evidence="1" id="KW-0812">Transmembrane</keyword>
<keyword evidence="1" id="KW-0472">Membrane</keyword>
<proteinExistence type="predicted"/>